<dbReference type="EMBL" id="AAOF01000012">
    <property type="protein sequence ID" value="EAR21150.1"/>
    <property type="molecule type" value="Genomic_DNA"/>
</dbReference>
<organism evidence="1 2">
    <name type="scientific">Nitrococcus mobilis Nb-231</name>
    <dbReference type="NCBI Taxonomy" id="314278"/>
    <lineage>
        <taxon>Bacteria</taxon>
        <taxon>Pseudomonadati</taxon>
        <taxon>Pseudomonadota</taxon>
        <taxon>Gammaproteobacteria</taxon>
        <taxon>Chromatiales</taxon>
        <taxon>Ectothiorhodospiraceae</taxon>
        <taxon>Nitrococcus</taxon>
    </lineage>
</organism>
<reference evidence="1" key="1">
    <citation type="submission" date="2006-02" db="EMBL/GenBank/DDBJ databases">
        <authorList>
            <person name="Waterbury J."/>
            <person name="Ferriera S."/>
            <person name="Johnson J."/>
            <person name="Kravitz S."/>
            <person name="Halpern A."/>
            <person name="Remington K."/>
            <person name="Beeson K."/>
            <person name="Tran B."/>
            <person name="Rogers Y.-H."/>
            <person name="Friedman R."/>
            <person name="Venter J.C."/>
        </authorList>
    </citation>
    <scope>NUCLEOTIDE SEQUENCE [LARGE SCALE GENOMIC DNA]</scope>
    <source>
        <strain evidence="1">Nb-231</strain>
    </source>
</reference>
<proteinExistence type="predicted"/>
<protein>
    <recommendedName>
        <fullName evidence="3">Transposase</fullName>
    </recommendedName>
</protein>
<gene>
    <name evidence="1" type="ORF">NB231_08267</name>
</gene>
<dbReference type="HOGENOM" id="CLU_2808074_0_0_6"/>
<evidence type="ECO:0000313" key="2">
    <source>
        <dbReference type="Proteomes" id="UP000003374"/>
    </source>
</evidence>
<dbReference type="eggNOG" id="ENOG50335RU">
    <property type="taxonomic scope" value="Bacteria"/>
</dbReference>
<dbReference type="AlphaFoldDB" id="A4BT82"/>
<dbReference type="STRING" id="314278.NB231_08267"/>
<comment type="caution">
    <text evidence="1">The sequence shown here is derived from an EMBL/GenBank/DDBJ whole genome shotgun (WGS) entry which is preliminary data.</text>
</comment>
<accession>A4BT82</accession>
<evidence type="ECO:0000313" key="1">
    <source>
        <dbReference type="EMBL" id="EAR21150.1"/>
    </source>
</evidence>
<sequence length="75" mass="8430">MWILCLYFMGLNLSNQQIAQELGLNKDDVHAMTRQLRQGVVARKPEPNLSGEVECDEVYVVAGHKGHPEAAKKRP</sequence>
<dbReference type="Proteomes" id="UP000003374">
    <property type="component" value="Unassembled WGS sequence"/>
</dbReference>
<evidence type="ECO:0008006" key="3">
    <source>
        <dbReference type="Google" id="ProtNLM"/>
    </source>
</evidence>
<name>A4BT82_9GAMM</name>
<keyword evidence="2" id="KW-1185">Reference proteome</keyword>